<dbReference type="RefSeq" id="YP_007677237.1">
    <property type="nucleotide sequence ID" value="NC_020875.1"/>
</dbReference>
<dbReference type="GeneID" id="15013470"/>
<accession>M1UFX2</accession>
<dbReference type="Proteomes" id="UP000203282">
    <property type="component" value="Segment"/>
</dbReference>
<dbReference type="OrthoDB" id="24696at10239"/>
<name>M1UFX2_9CAUD</name>
<organism evidence="1 2">
    <name type="scientific">Synechococcus phage S-SSM4</name>
    <dbReference type="NCBI Taxonomy" id="536466"/>
    <lineage>
        <taxon>Viruses</taxon>
        <taxon>Duplodnaviria</taxon>
        <taxon>Heunggongvirae</taxon>
        <taxon>Uroviricota</taxon>
        <taxon>Caudoviricetes</taxon>
        <taxon>Pantevenvirales</taxon>
        <taxon>Kyanoviridae</taxon>
        <taxon>Greenvirus</taxon>
        <taxon>Greenvirus ssm4</taxon>
    </lineage>
</organism>
<sequence length="67" mass="8032">MNFLLYDDNEILRGEFSSIYDLEFYVDGVRNSRKEEYPKTPRMSPFDYIKMIGWRMEIVTVEKVAQG</sequence>
<evidence type="ECO:0000313" key="2">
    <source>
        <dbReference type="Proteomes" id="UP000203282"/>
    </source>
</evidence>
<dbReference type="EMBL" id="HQ316583">
    <property type="protein sequence ID" value="AGG54112.1"/>
    <property type="molecule type" value="Genomic_DNA"/>
</dbReference>
<gene>
    <name evidence="1" type="ORF">CYXG_00048</name>
</gene>
<protein>
    <submittedName>
        <fullName evidence="1">Uncharacterized protein</fullName>
    </submittedName>
</protein>
<dbReference type="KEGG" id="vg:15013470"/>
<keyword evidence="2" id="KW-1185">Reference proteome</keyword>
<evidence type="ECO:0000313" key="1">
    <source>
        <dbReference type="EMBL" id="AGG54112.1"/>
    </source>
</evidence>
<reference evidence="1 2" key="1">
    <citation type="submission" date="2010-03" db="EMBL/GenBank/DDBJ databases">
        <title>The Genome Sequence of Cyanophage S-SSM4.</title>
        <authorList>
            <consortium name="The Broad Institute Genome Sequencing Platform"/>
            <person name="Henn M.R."/>
            <person name="Sullivan M.S."/>
            <person name="Osburne M.S."/>
            <person name="Levin J."/>
            <person name="Malboeuf C."/>
            <person name="Casali M."/>
            <person name="Russ C."/>
            <person name="Lennon N."/>
            <person name="Erlich R."/>
            <person name="Young S.K."/>
            <person name="Koehrsen M."/>
            <person name="Yandava C."/>
            <person name="Zeng Q."/>
            <person name="Alvarado L."/>
            <person name="Anderson S."/>
            <person name="Berlin A."/>
            <person name="Borenstein D."/>
            <person name="Chen Z."/>
            <person name="Engels R."/>
            <person name="Freedman E."/>
            <person name="Gellesch M."/>
            <person name="Goldberg J."/>
            <person name="Green L."/>
            <person name="Griggs A."/>
            <person name="Gujja S."/>
            <person name="Heiman D."/>
            <person name="Hepburn T."/>
            <person name="Howarth C."/>
            <person name="Jen D."/>
            <person name="Larson L."/>
            <person name="Lewis B."/>
            <person name="Mehta T."/>
            <person name="Park D."/>
            <person name="Pearson M."/>
            <person name="Roberts A."/>
            <person name="Ryan E."/>
            <person name="Saif S."/>
            <person name="Shea T."/>
            <person name="Shenoy N."/>
            <person name="Sisk P."/>
            <person name="Stolte C."/>
            <person name="Sykes S."/>
            <person name="Walk T."/>
            <person name="White J."/>
            <person name="Yu Q."/>
            <person name="Coleman M.L."/>
            <person name="Huang K.H."/>
            <person name="Weigele P.R."/>
            <person name="DeFrancesco A.S."/>
            <person name="Kern S.E."/>
            <person name="Thompson L.R."/>
            <person name="Fu R."/>
            <person name="Hombeck B."/>
            <person name="Chisholm S.W."/>
            <person name="Haas B."/>
            <person name="Nusbaum C."/>
            <person name="Galagan J."/>
            <person name="Birren B."/>
        </authorList>
    </citation>
    <scope>NUCLEOTIDE SEQUENCE [LARGE SCALE GENOMIC DNA]</scope>
    <source>
        <strain evidence="1 2">S-SSM4</strain>
    </source>
</reference>
<proteinExistence type="predicted"/>